<comment type="caution">
    <text evidence="2">The sequence shown here is derived from an EMBL/GenBank/DDBJ whole genome shotgun (WGS) entry which is preliminary data.</text>
</comment>
<evidence type="ECO:0000313" key="2">
    <source>
        <dbReference type="EMBL" id="MPN36299.1"/>
    </source>
</evidence>
<gene>
    <name evidence="2" type="ORF">SDC9_183808</name>
</gene>
<organism evidence="2">
    <name type="scientific">bioreactor metagenome</name>
    <dbReference type="NCBI Taxonomy" id="1076179"/>
    <lineage>
        <taxon>unclassified sequences</taxon>
        <taxon>metagenomes</taxon>
        <taxon>ecological metagenomes</taxon>
    </lineage>
</organism>
<accession>A0A645HDU4</accession>
<feature type="compositionally biased region" description="Basic and acidic residues" evidence="1">
    <location>
        <begin position="87"/>
        <end position="98"/>
    </location>
</feature>
<feature type="region of interest" description="Disordered" evidence="1">
    <location>
        <begin position="57"/>
        <end position="98"/>
    </location>
</feature>
<evidence type="ECO:0000256" key="1">
    <source>
        <dbReference type="SAM" id="MobiDB-lite"/>
    </source>
</evidence>
<dbReference type="EMBL" id="VSSQ01090346">
    <property type="protein sequence ID" value="MPN36299.1"/>
    <property type="molecule type" value="Genomic_DNA"/>
</dbReference>
<proteinExistence type="predicted"/>
<name>A0A645HDU4_9ZZZZ</name>
<dbReference type="AlphaFoldDB" id="A0A645HDU4"/>
<protein>
    <submittedName>
        <fullName evidence="2">Uncharacterized protein</fullName>
    </submittedName>
</protein>
<reference evidence="2" key="1">
    <citation type="submission" date="2019-08" db="EMBL/GenBank/DDBJ databases">
        <authorList>
            <person name="Kucharzyk K."/>
            <person name="Murdoch R.W."/>
            <person name="Higgins S."/>
            <person name="Loffler F."/>
        </authorList>
    </citation>
    <scope>NUCLEOTIDE SEQUENCE</scope>
</reference>
<sequence length="138" mass="15605">MRGCRNRRRRCAHLQRRSGCLSNTQGMRRDAGFAAGAGARHRHDGWRRVWRQGGYERSTSRGARLLSAETPRQGALLPRRQPADPPETARHGDGIHDCLRRNGQAHRHARTHPRGQRRLCFSRRAGAPTRLHARGGAL</sequence>